<accession>A0AAP0HLL3</accession>
<reference evidence="1 2" key="1">
    <citation type="submission" date="2024-01" db="EMBL/GenBank/DDBJ databases">
        <title>Genome assemblies of Stephania.</title>
        <authorList>
            <person name="Yang L."/>
        </authorList>
    </citation>
    <scope>NUCLEOTIDE SEQUENCE [LARGE SCALE GENOMIC DNA]</scope>
    <source>
        <strain evidence="1">YNDBR</strain>
        <tissue evidence="1">Leaf</tissue>
    </source>
</reference>
<dbReference type="AlphaFoldDB" id="A0AAP0HLL3"/>
<evidence type="ECO:0000313" key="1">
    <source>
        <dbReference type="EMBL" id="KAK9087300.1"/>
    </source>
</evidence>
<evidence type="ECO:0000313" key="2">
    <source>
        <dbReference type="Proteomes" id="UP001420932"/>
    </source>
</evidence>
<gene>
    <name evidence="1" type="ORF">Syun_029694</name>
</gene>
<organism evidence="1 2">
    <name type="scientific">Stephania yunnanensis</name>
    <dbReference type="NCBI Taxonomy" id="152371"/>
    <lineage>
        <taxon>Eukaryota</taxon>
        <taxon>Viridiplantae</taxon>
        <taxon>Streptophyta</taxon>
        <taxon>Embryophyta</taxon>
        <taxon>Tracheophyta</taxon>
        <taxon>Spermatophyta</taxon>
        <taxon>Magnoliopsida</taxon>
        <taxon>Ranunculales</taxon>
        <taxon>Menispermaceae</taxon>
        <taxon>Menispermoideae</taxon>
        <taxon>Cissampelideae</taxon>
        <taxon>Stephania</taxon>
    </lineage>
</organism>
<name>A0AAP0HLL3_9MAGN</name>
<sequence length="55" mass="6490">MARNHTQSNPPEAYAKVICYPHIYLCYVWRPSLFYCLKVKDEEPLGDFNLIVTLQ</sequence>
<protein>
    <submittedName>
        <fullName evidence="1">Uncharacterized protein</fullName>
    </submittedName>
</protein>
<dbReference type="EMBL" id="JBBNAF010000013">
    <property type="protein sequence ID" value="KAK9087300.1"/>
    <property type="molecule type" value="Genomic_DNA"/>
</dbReference>
<dbReference type="Proteomes" id="UP001420932">
    <property type="component" value="Unassembled WGS sequence"/>
</dbReference>
<comment type="caution">
    <text evidence="1">The sequence shown here is derived from an EMBL/GenBank/DDBJ whole genome shotgun (WGS) entry which is preliminary data.</text>
</comment>
<keyword evidence="2" id="KW-1185">Reference proteome</keyword>
<proteinExistence type="predicted"/>